<dbReference type="SUPFAM" id="SSF48452">
    <property type="entry name" value="TPR-like"/>
    <property type="match status" value="1"/>
</dbReference>
<dbReference type="SUPFAM" id="SSF53756">
    <property type="entry name" value="UDP-Glycosyltransferase/glycogen phosphorylase"/>
    <property type="match status" value="1"/>
</dbReference>
<evidence type="ECO:0000256" key="1">
    <source>
        <dbReference type="ARBA" id="ARBA00004922"/>
    </source>
</evidence>
<comment type="caution">
    <text evidence="8">The sequence shown here is derived from an EMBL/GenBank/DDBJ whole genome shotgun (WGS) entry which is preliminary data.</text>
</comment>
<feature type="domain" description="O-GlcNAc transferase C-terminal" evidence="7">
    <location>
        <begin position="522"/>
        <end position="697"/>
    </location>
</feature>
<keyword evidence="6" id="KW-0175">Coiled coil</keyword>
<keyword evidence="5" id="KW-0802">TPR repeat</keyword>
<sequence>MDDRKNWLGIANRFAGQGDFRGMRASAKEALLQDPGSADAYAVMAEASFYMGEREEARKYIALAEEHEPGNLRARLVRAAFFAVDFALEEEIRELLAIVQATEGADGSLGTETWRYVRLKALSWLADAWLLAAEPELAMNTLFAASELLQGDEAASCYGKGLFCSNYRSRPPGEMLRLHQKAQSFFAGRKLYHPYREEREPAEEKTAKTPGMTVGEAMARAAAQAERERRGAALVARQAKKVREPLSRIAQKSLPQPDPELRLWAWEERAHRQRQAEEREYEAFKAELEQTRRKKARREAWEAVPRFSGMGLADSPVKQAGKGSFSVPSFAADFPAMVPSPEKKKARSFSRKLRIGYISPDFRLHAAAYFFMPLLRDFDRKSFDVTCYAAGRRDRTTALFRRQKVRWQDISRLSAKEAARLVAKDGIDILVDLAGHTQDSVLPVLAYRPAPVQMTAIGYMATTGLKAVDYFLSDVFCSPWDRGSRGFTEKVLRMPHSHLCYAPVLRDMPKPAADAPCVRNGWITFGSFNNFSKVSDDILALWRGVLERMPKARLVIKSKICSIPAGEKIVRARLHRFGINVSQVELRPYSPDYLEQYRDIDIALDTAPYTGGVTTCEALYMGVPVITNPGTTHGARFSASILKNAGLPQLVATGEMDYVRRAVELANSPDILRLMHRELRARMEASPLMDAKGYMGELEELYREIADEV</sequence>
<dbReference type="EMBL" id="JARVLH010000002">
    <property type="protein sequence ID" value="MEX5284637.1"/>
    <property type="molecule type" value="Genomic_DNA"/>
</dbReference>
<keyword evidence="9" id="KW-1185">Reference proteome</keyword>
<evidence type="ECO:0000313" key="9">
    <source>
        <dbReference type="Proteomes" id="UP001559623"/>
    </source>
</evidence>
<comment type="pathway">
    <text evidence="1">Protein modification; protein glycosylation.</text>
</comment>
<evidence type="ECO:0000256" key="5">
    <source>
        <dbReference type="ARBA" id="ARBA00022803"/>
    </source>
</evidence>
<dbReference type="Gene3D" id="3.40.50.11380">
    <property type="match status" value="1"/>
</dbReference>
<dbReference type="Pfam" id="PF13844">
    <property type="entry name" value="Glyco_transf_41"/>
    <property type="match status" value="2"/>
</dbReference>
<evidence type="ECO:0000256" key="4">
    <source>
        <dbReference type="ARBA" id="ARBA00022737"/>
    </source>
</evidence>
<dbReference type="PANTHER" id="PTHR44835:SF1">
    <property type="entry name" value="PROTEIN O-GLCNAC TRANSFERASE"/>
    <property type="match status" value="1"/>
</dbReference>
<evidence type="ECO:0000256" key="6">
    <source>
        <dbReference type="SAM" id="Coils"/>
    </source>
</evidence>
<name>A0ABV3X4T4_9FIRM</name>
<keyword evidence="3" id="KW-0808">Transferase</keyword>
<dbReference type="Gene3D" id="3.40.50.2000">
    <property type="entry name" value="Glycogen Phosphorylase B"/>
    <property type="match status" value="1"/>
</dbReference>
<dbReference type="InterPro" id="IPR051939">
    <property type="entry name" value="Glycosyltr_41/O-GlcNAc_trsf"/>
</dbReference>
<dbReference type="RefSeq" id="WP_368846370.1">
    <property type="nucleotide sequence ID" value="NZ_CP194411.1"/>
</dbReference>
<organism evidence="8 9">
    <name type="scientific">Selenomonas sputigena</name>
    <dbReference type="NCBI Taxonomy" id="69823"/>
    <lineage>
        <taxon>Bacteria</taxon>
        <taxon>Bacillati</taxon>
        <taxon>Bacillota</taxon>
        <taxon>Negativicutes</taxon>
        <taxon>Selenomonadales</taxon>
        <taxon>Selenomonadaceae</taxon>
        <taxon>Selenomonas</taxon>
    </lineage>
</organism>
<accession>A0ABV3X4T4</accession>
<gene>
    <name evidence="8" type="ORF">QCO44_03145</name>
</gene>
<dbReference type="Proteomes" id="UP001559623">
    <property type="component" value="Unassembled WGS sequence"/>
</dbReference>
<evidence type="ECO:0000259" key="7">
    <source>
        <dbReference type="Pfam" id="PF13844"/>
    </source>
</evidence>
<protein>
    <recommendedName>
        <fullName evidence="7">O-GlcNAc transferase C-terminal domain-containing protein</fullName>
    </recommendedName>
</protein>
<feature type="coiled-coil region" evidence="6">
    <location>
        <begin position="267"/>
        <end position="294"/>
    </location>
</feature>
<reference evidence="8 9" key="1">
    <citation type="submission" date="2023-04" db="EMBL/GenBank/DDBJ databases">
        <title>Genome Sequence of Selenomonas sputigena ATCC 33150.</title>
        <authorList>
            <person name="Miller D.P."/>
            <person name="Anvari S."/>
            <person name="Polson S.W."/>
            <person name="Macdonald M."/>
            <person name="Mcdowell J.V."/>
        </authorList>
    </citation>
    <scope>NUCLEOTIDE SEQUENCE [LARGE SCALE GENOMIC DNA]</scope>
    <source>
        <strain evidence="8 9">ATCC 33150</strain>
    </source>
</reference>
<dbReference type="InterPro" id="IPR029489">
    <property type="entry name" value="OGT/SEC/SPY_C"/>
</dbReference>
<feature type="domain" description="O-GlcNAc transferase C-terminal" evidence="7">
    <location>
        <begin position="346"/>
        <end position="498"/>
    </location>
</feature>
<dbReference type="Gene3D" id="1.25.40.10">
    <property type="entry name" value="Tetratricopeptide repeat domain"/>
    <property type="match status" value="1"/>
</dbReference>
<evidence type="ECO:0000313" key="8">
    <source>
        <dbReference type="EMBL" id="MEX5284637.1"/>
    </source>
</evidence>
<evidence type="ECO:0000256" key="2">
    <source>
        <dbReference type="ARBA" id="ARBA00022676"/>
    </source>
</evidence>
<dbReference type="InterPro" id="IPR011990">
    <property type="entry name" value="TPR-like_helical_dom_sf"/>
</dbReference>
<keyword evidence="2" id="KW-0328">Glycosyltransferase</keyword>
<keyword evidence="4" id="KW-0677">Repeat</keyword>
<proteinExistence type="predicted"/>
<evidence type="ECO:0000256" key="3">
    <source>
        <dbReference type="ARBA" id="ARBA00022679"/>
    </source>
</evidence>
<dbReference type="PANTHER" id="PTHR44835">
    <property type="entry name" value="UDP-N-ACETYLGLUCOSAMINE--PEPTIDE N-ACETYLGLUCOSAMINYLTRANSFERASE SPINDLY-RELATED"/>
    <property type="match status" value="1"/>
</dbReference>